<gene>
    <name evidence="1" type="ORF">S03H2_19944</name>
</gene>
<comment type="caution">
    <text evidence="1">The sequence shown here is derived from an EMBL/GenBank/DDBJ whole genome shotgun (WGS) entry which is preliminary data.</text>
</comment>
<proteinExistence type="predicted"/>
<protein>
    <submittedName>
        <fullName evidence="1">Uncharacterized protein</fullName>
    </submittedName>
</protein>
<dbReference type="EMBL" id="BARU01010462">
    <property type="protein sequence ID" value="GAH33249.1"/>
    <property type="molecule type" value="Genomic_DNA"/>
</dbReference>
<organism evidence="1">
    <name type="scientific">marine sediment metagenome</name>
    <dbReference type="NCBI Taxonomy" id="412755"/>
    <lineage>
        <taxon>unclassified sequences</taxon>
        <taxon>metagenomes</taxon>
        <taxon>ecological metagenomes</taxon>
    </lineage>
</organism>
<accession>X1FV82</accession>
<dbReference type="AlphaFoldDB" id="X1FV82"/>
<name>X1FV82_9ZZZZ</name>
<sequence>MTRTAWQDWTSERGLRTDVAVPTRGLTLALFDVYRRRLVPHALRAIALASWAERFEELPPLADHDLAVAIAEVRELAPVMHDVIAARRQHLFFSSYLRALEDLARVGDHVVYADAGPWSTACRRLLTFLDPPDVMRAAFQAVIDGPRDAPR</sequence>
<evidence type="ECO:0000313" key="1">
    <source>
        <dbReference type="EMBL" id="GAH33249.1"/>
    </source>
</evidence>
<reference evidence="1" key="1">
    <citation type="journal article" date="2014" name="Front. Microbiol.">
        <title>High frequency of phylogenetically diverse reductive dehalogenase-homologous genes in deep subseafloor sedimentary metagenomes.</title>
        <authorList>
            <person name="Kawai M."/>
            <person name="Futagami T."/>
            <person name="Toyoda A."/>
            <person name="Takaki Y."/>
            <person name="Nishi S."/>
            <person name="Hori S."/>
            <person name="Arai W."/>
            <person name="Tsubouchi T."/>
            <person name="Morono Y."/>
            <person name="Uchiyama I."/>
            <person name="Ito T."/>
            <person name="Fujiyama A."/>
            <person name="Inagaki F."/>
            <person name="Takami H."/>
        </authorList>
    </citation>
    <scope>NUCLEOTIDE SEQUENCE</scope>
    <source>
        <strain evidence="1">Expedition CK06-06</strain>
    </source>
</reference>